<dbReference type="HOGENOM" id="CLU_000315_2_8_1"/>
<feature type="region of interest" description="Disordered" evidence="10">
    <location>
        <begin position="382"/>
        <end position="401"/>
    </location>
</feature>
<evidence type="ECO:0000256" key="7">
    <source>
        <dbReference type="ARBA" id="ARBA00022833"/>
    </source>
</evidence>
<feature type="domain" description="RING-type" evidence="11">
    <location>
        <begin position="896"/>
        <end position="950"/>
    </location>
</feature>
<dbReference type="SMART" id="SM00490">
    <property type="entry name" value="HELICc"/>
    <property type="match status" value="1"/>
</dbReference>
<dbReference type="PROSITE" id="PS00518">
    <property type="entry name" value="ZF_RING_1"/>
    <property type="match status" value="1"/>
</dbReference>
<evidence type="ECO:0000256" key="2">
    <source>
        <dbReference type="ARBA" id="ARBA00022723"/>
    </source>
</evidence>
<keyword evidence="15" id="KW-1185">Reference proteome</keyword>
<name>A0A0C3G578_PILCF</name>
<evidence type="ECO:0000259" key="13">
    <source>
        <dbReference type="PROSITE" id="PS51194"/>
    </source>
</evidence>
<comment type="similarity">
    <text evidence="1">Belongs to the SNF2/RAD54 helicase family.</text>
</comment>
<evidence type="ECO:0000256" key="8">
    <source>
        <dbReference type="ARBA" id="ARBA00022840"/>
    </source>
</evidence>
<dbReference type="InterPro" id="IPR050628">
    <property type="entry name" value="SNF2_RAD54_helicase_TF"/>
</dbReference>
<dbReference type="PANTHER" id="PTHR45626">
    <property type="entry name" value="TRANSCRIPTION TERMINATION FACTOR 2-RELATED"/>
    <property type="match status" value="1"/>
</dbReference>
<dbReference type="SMART" id="SM00184">
    <property type="entry name" value="RING"/>
    <property type="match status" value="1"/>
</dbReference>
<dbReference type="Gene3D" id="3.40.50.10810">
    <property type="entry name" value="Tandem AAA-ATPase domain"/>
    <property type="match status" value="1"/>
</dbReference>
<dbReference type="InterPro" id="IPR017907">
    <property type="entry name" value="Znf_RING_CS"/>
</dbReference>
<dbReference type="InterPro" id="IPR001650">
    <property type="entry name" value="Helicase_C-like"/>
</dbReference>
<proteinExistence type="inferred from homology"/>
<dbReference type="CDD" id="cd18008">
    <property type="entry name" value="DEXDc_SHPRH-like"/>
    <property type="match status" value="1"/>
</dbReference>
<keyword evidence="2" id="KW-0479">Metal-binding</keyword>
<dbReference type="GO" id="GO:0000724">
    <property type="term" value="P:double-strand break repair via homologous recombination"/>
    <property type="evidence" value="ECO:0007669"/>
    <property type="project" value="TreeGrafter"/>
</dbReference>
<organism evidence="14 15">
    <name type="scientific">Piloderma croceum (strain F 1598)</name>
    <dbReference type="NCBI Taxonomy" id="765440"/>
    <lineage>
        <taxon>Eukaryota</taxon>
        <taxon>Fungi</taxon>
        <taxon>Dikarya</taxon>
        <taxon>Basidiomycota</taxon>
        <taxon>Agaricomycotina</taxon>
        <taxon>Agaricomycetes</taxon>
        <taxon>Agaricomycetidae</taxon>
        <taxon>Atheliales</taxon>
        <taxon>Atheliaceae</taxon>
        <taxon>Piloderma</taxon>
    </lineage>
</organism>
<dbReference type="Pfam" id="PF00176">
    <property type="entry name" value="SNF2-rel_dom"/>
    <property type="match status" value="1"/>
</dbReference>
<dbReference type="GO" id="GO:0005737">
    <property type="term" value="C:cytoplasm"/>
    <property type="evidence" value="ECO:0007669"/>
    <property type="project" value="TreeGrafter"/>
</dbReference>
<sequence>MSLDLISLAKTQLGHANFAPDTVVPKAYLDELKHHVSVYPHDTNFRIELQPQTGLGVITCLEVSCCRAQINLAPRVKVADGGKKDGLGSLSAYRVHVADHPTHKQARLIRIKADEIRNKQGNNNVVSQAFASGSVKDTKAKRPSLLSQLDASFGSFPSNSIVRISNVSGSSVVKPEPSEDVIPRKRPFDAELPGGTVKTEAGKADPPLTPPSSKKFKAEAPKTPLALVNTNTANQVQASAPGLSLAEATAQLNEINRKLTMTQADFSKLARKPRKTKAEMTKFGRFSREIDRLQARKNDYAAIISSLSPVPQQIVKPEPFSMALVPSSVVSHLPAQLLSASHKPAFPPVGEQKPLIHQPQPVASGSNVRLPDAHLAYRDVKIDSDDDDDDNNELSSDGLGLPYSFELPDDPLAAMGPAAAVIEGYGENFDADGNFHGRGRDRFAGPQADADDINKFLIAAGNSEQFDGNATVDTALQKLGLKDQYQLLHGMSVALMAHQIIGVAWMIDKEKGSHMLQGGLLADEMGLGKTIQMIACMVVNTSDDPRVKTTLILAPTALLDQWKLEIEMKTNIGLSCHIYHGSGKAKRKQDLLKHDVVLTTYMTLALEWPDFEAEEKAKAKKARRKKTPDFIATDSDDEPKAKKKKRQEPGLLFQVKWHRVILDEAQNIRNKRTRAARCVTDLDATYRWCLTGTPITNSILDAYSLIRFLKIRPWYDWQYFNHYIAKYEKKSPTVATNKLQAIFATTLLRRKKDSMLDGKRLIELPDKTVELLKLEFSQDERAIYNMIEARSQATFNRFLRAGTVLKNYHQVLVLLLRLRQICSHPALIQEGEAALIAPDEMDGSITPEIRDELSRARNLVGPEFVAKMKLKLKEIALRRMEAEKTSVDTEVEDEECPICMDVFTDAVVTPCAHIFCRECLVNVLNGPEHPQDINDSIKYKANERPCPSCRTAVSGDKIFSRQAFEPTDADLDSTIVKPEGDDDDDILDVSDIFEDAFQGTKGKGKAKKRSRRIVDSEDDSEGEMDSEMEDFIVHSDEDEADKDARRAEKKRLGKKRAATKVESDYDTDSREDCDVIYSKKTRVTMPKEQVEMLPRFLPSTKMKQMMESLANWAKDHPDEKTLIISQWTQCLQLVSDYLTENNFQHVKYQGDMNREKRDQTIRVFMAKDNAQIMLMSLKCGGVGLNLTRANRVISLDLGWSEAVESQAFDRVHRLGQLRPVFVQRLVIADTVEDRVLALQDRKKGLADGALGEGTGKKIGRLSVRELANLFGLDARGRLLAV</sequence>
<feature type="compositionally biased region" description="Basic residues" evidence="10">
    <location>
        <begin position="1002"/>
        <end position="1011"/>
    </location>
</feature>
<dbReference type="SUPFAM" id="SSF52540">
    <property type="entry name" value="P-loop containing nucleoside triphosphate hydrolases"/>
    <property type="match status" value="2"/>
</dbReference>
<evidence type="ECO:0000313" key="15">
    <source>
        <dbReference type="Proteomes" id="UP000054166"/>
    </source>
</evidence>
<gene>
    <name evidence="14" type="ORF">PILCRDRAFT_817006</name>
</gene>
<feature type="domain" description="Helicase C-terminal" evidence="13">
    <location>
        <begin position="1101"/>
        <end position="1262"/>
    </location>
</feature>
<evidence type="ECO:0008006" key="16">
    <source>
        <dbReference type="Google" id="ProtNLM"/>
    </source>
</evidence>
<dbReference type="STRING" id="765440.A0A0C3G578"/>
<feature type="compositionally biased region" description="Basic residues" evidence="10">
    <location>
        <begin position="1047"/>
        <end position="1058"/>
    </location>
</feature>
<evidence type="ECO:0000256" key="10">
    <source>
        <dbReference type="SAM" id="MobiDB-lite"/>
    </source>
</evidence>
<dbReference type="InterPro" id="IPR038718">
    <property type="entry name" value="SNF2-like_sf"/>
</dbReference>
<dbReference type="InterPro" id="IPR049730">
    <property type="entry name" value="SNF2/RAD54-like_C"/>
</dbReference>
<dbReference type="SMART" id="SM00487">
    <property type="entry name" value="DEXDc"/>
    <property type="match status" value="1"/>
</dbReference>
<dbReference type="Gene3D" id="3.40.50.300">
    <property type="entry name" value="P-loop containing nucleotide triphosphate hydrolases"/>
    <property type="match status" value="1"/>
</dbReference>
<feature type="region of interest" description="Disordered" evidence="10">
    <location>
        <begin position="170"/>
        <end position="217"/>
    </location>
</feature>
<dbReference type="EMBL" id="KN832984">
    <property type="protein sequence ID" value="KIM85796.1"/>
    <property type="molecule type" value="Genomic_DNA"/>
</dbReference>
<protein>
    <recommendedName>
        <fullName evidence="16">RING-type domain-containing protein</fullName>
    </recommendedName>
</protein>
<keyword evidence="4 9" id="KW-0863">Zinc-finger</keyword>
<reference evidence="14 15" key="1">
    <citation type="submission" date="2014-04" db="EMBL/GenBank/DDBJ databases">
        <authorList>
            <consortium name="DOE Joint Genome Institute"/>
            <person name="Kuo A."/>
            <person name="Tarkka M."/>
            <person name="Buscot F."/>
            <person name="Kohler A."/>
            <person name="Nagy L.G."/>
            <person name="Floudas D."/>
            <person name="Copeland A."/>
            <person name="Barry K.W."/>
            <person name="Cichocki N."/>
            <person name="Veneault-Fourrey C."/>
            <person name="LaButti K."/>
            <person name="Lindquist E.A."/>
            <person name="Lipzen A."/>
            <person name="Lundell T."/>
            <person name="Morin E."/>
            <person name="Murat C."/>
            <person name="Sun H."/>
            <person name="Tunlid A."/>
            <person name="Henrissat B."/>
            <person name="Grigoriev I.V."/>
            <person name="Hibbett D.S."/>
            <person name="Martin F."/>
            <person name="Nordberg H.P."/>
            <person name="Cantor M.N."/>
            <person name="Hua S.X."/>
        </authorList>
    </citation>
    <scope>NUCLEOTIDE SEQUENCE [LARGE SCALE GENOMIC DNA]</scope>
    <source>
        <strain evidence="14 15">F 1598</strain>
    </source>
</reference>
<feature type="compositionally biased region" description="Acidic residues" evidence="10">
    <location>
        <begin position="1016"/>
        <end position="1041"/>
    </location>
</feature>
<evidence type="ECO:0000256" key="3">
    <source>
        <dbReference type="ARBA" id="ARBA00022741"/>
    </source>
</evidence>
<dbReference type="PROSITE" id="PS51192">
    <property type="entry name" value="HELICASE_ATP_BIND_1"/>
    <property type="match status" value="1"/>
</dbReference>
<feature type="region of interest" description="Disordered" evidence="10">
    <location>
        <begin position="1000"/>
        <end position="1065"/>
    </location>
</feature>
<feature type="domain" description="Helicase ATP-binding" evidence="12">
    <location>
        <begin position="510"/>
        <end position="712"/>
    </location>
</feature>
<dbReference type="InterPro" id="IPR001841">
    <property type="entry name" value="Znf_RING"/>
</dbReference>
<dbReference type="GO" id="GO:0016787">
    <property type="term" value="F:hydrolase activity"/>
    <property type="evidence" value="ECO:0007669"/>
    <property type="project" value="UniProtKB-KW"/>
</dbReference>
<dbReference type="GO" id="GO:0004386">
    <property type="term" value="F:helicase activity"/>
    <property type="evidence" value="ECO:0007669"/>
    <property type="project" value="UniProtKB-KW"/>
</dbReference>
<evidence type="ECO:0000259" key="11">
    <source>
        <dbReference type="PROSITE" id="PS50089"/>
    </source>
</evidence>
<dbReference type="PROSITE" id="PS50089">
    <property type="entry name" value="ZF_RING_2"/>
    <property type="match status" value="1"/>
</dbReference>
<dbReference type="GO" id="GO:0008270">
    <property type="term" value="F:zinc ion binding"/>
    <property type="evidence" value="ECO:0007669"/>
    <property type="project" value="UniProtKB-KW"/>
</dbReference>
<evidence type="ECO:0000259" key="12">
    <source>
        <dbReference type="PROSITE" id="PS51192"/>
    </source>
</evidence>
<evidence type="ECO:0000256" key="9">
    <source>
        <dbReference type="PROSITE-ProRule" id="PRU00175"/>
    </source>
</evidence>
<dbReference type="InterPro" id="IPR027370">
    <property type="entry name" value="Znf-RING_euk"/>
</dbReference>
<evidence type="ECO:0000256" key="4">
    <source>
        <dbReference type="ARBA" id="ARBA00022771"/>
    </source>
</evidence>
<keyword evidence="7" id="KW-0862">Zinc</keyword>
<reference evidence="15" key="2">
    <citation type="submission" date="2015-01" db="EMBL/GenBank/DDBJ databases">
        <title>Evolutionary Origins and Diversification of the Mycorrhizal Mutualists.</title>
        <authorList>
            <consortium name="DOE Joint Genome Institute"/>
            <consortium name="Mycorrhizal Genomics Consortium"/>
            <person name="Kohler A."/>
            <person name="Kuo A."/>
            <person name="Nagy L.G."/>
            <person name="Floudas D."/>
            <person name="Copeland A."/>
            <person name="Barry K.W."/>
            <person name="Cichocki N."/>
            <person name="Veneault-Fourrey C."/>
            <person name="LaButti K."/>
            <person name="Lindquist E.A."/>
            <person name="Lipzen A."/>
            <person name="Lundell T."/>
            <person name="Morin E."/>
            <person name="Murat C."/>
            <person name="Riley R."/>
            <person name="Ohm R."/>
            <person name="Sun H."/>
            <person name="Tunlid A."/>
            <person name="Henrissat B."/>
            <person name="Grigoriev I.V."/>
            <person name="Hibbett D.S."/>
            <person name="Martin F."/>
        </authorList>
    </citation>
    <scope>NUCLEOTIDE SEQUENCE [LARGE SCALE GENOMIC DNA]</scope>
    <source>
        <strain evidence="15">F 1598</strain>
    </source>
</reference>
<evidence type="ECO:0000256" key="5">
    <source>
        <dbReference type="ARBA" id="ARBA00022801"/>
    </source>
</evidence>
<keyword evidence="3" id="KW-0547">Nucleotide-binding</keyword>
<dbReference type="InterPro" id="IPR027417">
    <property type="entry name" value="P-loop_NTPase"/>
</dbReference>
<dbReference type="InterPro" id="IPR000330">
    <property type="entry name" value="SNF2_N"/>
</dbReference>
<dbReference type="InterPro" id="IPR013083">
    <property type="entry name" value="Znf_RING/FYVE/PHD"/>
</dbReference>
<accession>A0A0C3G578</accession>
<evidence type="ECO:0000313" key="14">
    <source>
        <dbReference type="EMBL" id="KIM85796.1"/>
    </source>
</evidence>
<dbReference type="Pfam" id="PF00271">
    <property type="entry name" value="Helicase_C"/>
    <property type="match status" value="1"/>
</dbReference>
<dbReference type="InterPro" id="IPR014001">
    <property type="entry name" value="Helicase_ATP-bd"/>
</dbReference>
<dbReference type="SUPFAM" id="SSF57850">
    <property type="entry name" value="RING/U-box"/>
    <property type="match status" value="1"/>
</dbReference>
<dbReference type="PANTHER" id="PTHR45626:SF16">
    <property type="entry name" value="ATP-DEPENDENT HELICASE ULS1"/>
    <property type="match status" value="1"/>
</dbReference>
<dbReference type="Proteomes" id="UP000054166">
    <property type="component" value="Unassembled WGS sequence"/>
</dbReference>
<dbReference type="GO" id="GO:0005634">
    <property type="term" value="C:nucleus"/>
    <property type="evidence" value="ECO:0007669"/>
    <property type="project" value="TreeGrafter"/>
</dbReference>
<dbReference type="PROSITE" id="PS51194">
    <property type="entry name" value="HELICASE_CTER"/>
    <property type="match status" value="1"/>
</dbReference>
<dbReference type="InParanoid" id="A0A0C3G578"/>
<evidence type="ECO:0000256" key="6">
    <source>
        <dbReference type="ARBA" id="ARBA00022806"/>
    </source>
</evidence>
<keyword evidence="8" id="KW-0067">ATP-binding</keyword>
<feature type="region of interest" description="Disordered" evidence="10">
    <location>
        <begin position="619"/>
        <end position="646"/>
    </location>
</feature>
<keyword evidence="6" id="KW-0347">Helicase</keyword>
<evidence type="ECO:0000256" key="1">
    <source>
        <dbReference type="ARBA" id="ARBA00007025"/>
    </source>
</evidence>
<dbReference type="CDD" id="cd18793">
    <property type="entry name" value="SF2_C_SNF"/>
    <property type="match status" value="1"/>
</dbReference>
<dbReference type="Pfam" id="PF13445">
    <property type="entry name" value="zf-RING_UBOX"/>
    <property type="match status" value="1"/>
</dbReference>
<dbReference type="Gene3D" id="3.30.40.10">
    <property type="entry name" value="Zinc/RING finger domain, C3HC4 (zinc finger)"/>
    <property type="match status" value="1"/>
</dbReference>
<keyword evidence="5" id="KW-0378">Hydrolase</keyword>
<dbReference type="OrthoDB" id="423559at2759"/>
<dbReference type="GO" id="GO:0008094">
    <property type="term" value="F:ATP-dependent activity, acting on DNA"/>
    <property type="evidence" value="ECO:0007669"/>
    <property type="project" value="TreeGrafter"/>
</dbReference>
<dbReference type="GO" id="GO:0005524">
    <property type="term" value="F:ATP binding"/>
    <property type="evidence" value="ECO:0007669"/>
    <property type="project" value="UniProtKB-KW"/>
</dbReference>
<dbReference type="FunCoup" id="A0A0C3G578">
    <property type="interactions" value="360"/>
</dbReference>